<evidence type="ECO:0000256" key="7">
    <source>
        <dbReference type="ARBA" id="ARBA00022840"/>
    </source>
</evidence>
<dbReference type="PANTHER" id="PTHR43520:SF8">
    <property type="entry name" value="P-TYPE CU(+) TRANSPORTER"/>
    <property type="match status" value="1"/>
</dbReference>
<feature type="transmembrane region" description="Helical" evidence="11">
    <location>
        <begin position="191"/>
        <end position="214"/>
    </location>
</feature>
<organism evidence="13 14">
    <name type="scientific">Epibacterium ulvae</name>
    <dbReference type="NCBI Taxonomy" id="1156985"/>
    <lineage>
        <taxon>Bacteria</taxon>
        <taxon>Pseudomonadati</taxon>
        <taxon>Pseudomonadota</taxon>
        <taxon>Alphaproteobacteria</taxon>
        <taxon>Rhodobacterales</taxon>
        <taxon>Roseobacteraceae</taxon>
        <taxon>Epibacterium</taxon>
    </lineage>
</organism>
<keyword evidence="5 11" id="KW-0479">Metal-binding</keyword>
<dbReference type="FunFam" id="2.70.150.10:FF:000020">
    <property type="entry name" value="Copper-exporting P-type ATPase A"/>
    <property type="match status" value="1"/>
</dbReference>
<feature type="transmembrane region" description="Helical" evidence="11">
    <location>
        <begin position="760"/>
        <end position="779"/>
    </location>
</feature>
<dbReference type="CDD" id="cd00371">
    <property type="entry name" value="HMA"/>
    <property type="match status" value="2"/>
</dbReference>
<evidence type="ECO:0000313" key="13">
    <source>
        <dbReference type="EMBL" id="SCZ51133.1"/>
    </source>
</evidence>
<dbReference type="Pfam" id="PF00403">
    <property type="entry name" value="HMA"/>
    <property type="match status" value="2"/>
</dbReference>
<dbReference type="PRINTS" id="PR00119">
    <property type="entry name" value="CATATPASE"/>
</dbReference>
<dbReference type="SUPFAM" id="SSF55008">
    <property type="entry name" value="HMA, heavy metal-associated domain"/>
    <property type="match status" value="2"/>
</dbReference>
<dbReference type="InterPro" id="IPR044492">
    <property type="entry name" value="P_typ_ATPase_HD_dom"/>
</dbReference>
<dbReference type="RefSeq" id="WP_090215414.1">
    <property type="nucleotide sequence ID" value="NZ_FMWG01000001.1"/>
</dbReference>
<feature type="transmembrane region" description="Helical" evidence="11">
    <location>
        <begin position="265"/>
        <end position="285"/>
    </location>
</feature>
<evidence type="ECO:0000256" key="1">
    <source>
        <dbReference type="ARBA" id="ARBA00004651"/>
    </source>
</evidence>
<feature type="transmembrane region" description="Helical" evidence="11">
    <location>
        <begin position="785"/>
        <end position="807"/>
    </location>
</feature>
<feature type="domain" description="HMA" evidence="12">
    <location>
        <begin position="5"/>
        <end position="70"/>
    </location>
</feature>
<keyword evidence="14" id="KW-1185">Reference proteome</keyword>
<evidence type="ECO:0000313" key="14">
    <source>
        <dbReference type="Proteomes" id="UP000198767"/>
    </source>
</evidence>
<evidence type="ECO:0000256" key="10">
    <source>
        <dbReference type="ARBA" id="ARBA00023136"/>
    </source>
</evidence>
<dbReference type="OrthoDB" id="9807843at2"/>
<evidence type="ECO:0000256" key="9">
    <source>
        <dbReference type="ARBA" id="ARBA00022989"/>
    </source>
</evidence>
<feature type="transmembrane region" description="Helical" evidence="11">
    <location>
        <begin position="235"/>
        <end position="259"/>
    </location>
</feature>
<dbReference type="Gene3D" id="3.40.50.1000">
    <property type="entry name" value="HAD superfamily/HAD-like"/>
    <property type="match status" value="1"/>
</dbReference>
<dbReference type="InterPro" id="IPR018303">
    <property type="entry name" value="ATPase_P-typ_P_site"/>
</dbReference>
<dbReference type="Gene3D" id="3.30.70.100">
    <property type="match status" value="2"/>
</dbReference>
<keyword evidence="8" id="KW-1278">Translocase</keyword>
<dbReference type="PROSITE" id="PS01229">
    <property type="entry name" value="COF_2"/>
    <property type="match status" value="1"/>
</dbReference>
<dbReference type="InterPro" id="IPR059000">
    <property type="entry name" value="ATPase_P-type_domA"/>
</dbReference>
<dbReference type="GO" id="GO:0005886">
    <property type="term" value="C:plasma membrane"/>
    <property type="evidence" value="ECO:0007669"/>
    <property type="project" value="UniProtKB-SubCell"/>
</dbReference>
<dbReference type="Proteomes" id="UP000198767">
    <property type="component" value="Unassembled WGS sequence"/>
</dbReference>
<dbReference type="InterPro" id="IPR023214">
    <property type="entry name" value="HAD_sf"/>
</dbReference>
<dbReference type="AlphaFoldDB" id="A0A1G5PNS1"/>
<dbReference type="GO" id="GO:0016887">
    <property type="term" value="F:ATP hydrolysis activity"/>
    <property type="evidence" value="ECO:0007669"/>
    <property type="project" value="InterPro"/>
</dbReference>
<evidence type="ECO:0000256" key="6">
    <source>
        <dbReference type="ARBA" id="ARBA00022741"/>
    </source>
</evidence>
<dbReference type="SFLD" id="SFLDS00003">
    <property type="entry name" value="Haloacid_Dehalogenase"/>
    <property type="match status" value="1"/>
</dbReference>
<dbReference type="InterPro" id="IPR008250">
    <property type="entry name" value="ATPase_P-typ_transduc_dom_A_sf"/>
</dbReference>
<keyword evidence="4 11" id="KW-0812">Transmembrane</keyword>
<dbReference type="STRING" id="1156985.SAMN04488118_101426"/>
<proteinExistence type="inferred from homology"/>
<dbReference type="SUPFAM" id="SSF56784">
    <property type="entry name" value="HAD-like"/>
    <property type="match status" value="1"/>
</dbReference>
<dbReference type="GO" id="GO:0055070">
    <property type="term" value="P:copper ion homeostasis"/>
    <property type="evidence" value="ECO:0007669"/>
    <property type="project" value="TreeGrafter"/>
</dbReference>
<dbReference type="Gene3D" id="2.70.150.10">
    <property type="entry name" value="Calcium-transporting ATPase, cytoplasmic transduction domain A"/>
    <property type="match status" value="1"/>
</dbReference>
<evidence type="ECO:0000259" key="12">
    <source>
        <dbReference type="PROSITE" id="PS50846"/>
    </source>
</evidence>
<feature type="transmembrane region" description="Helical" evidence="11">
    <location>
        <begin position="421"/>
        <end position="443"/>
    </location>
</feature>
<dbReference type="GO" id="GO:0060003">
    <property type="term" value="P:copper ion export"/>
    <property type="evidence" value="ECO:0007669"/>
    <property type="project" value="UniProtKB-ARBA"/>
</dbReference>
<dbReference type="InterPro" id="IPR006121">
    <property type="entry name" value="HMA_dom"/>
</dbReference>
<dbReference type="PROSITE" id="PS00154">
    <property type="entry name" value="ATPASE_E1_E2"/>
    <property type="match status" value="1"/>
</dbReference>
<dbReference type="PROSITE" id="PS01047">
    <property type="entry name" value="HMA_1"/>
    <property type="match status" value="1"/>
</dbReference>
<keyword evidence="10 11" id="KW-0472">Membrane</keyword>
<keyword evidence="6 11" id="KW-0547">Nucleotide-binding</keyword>
<dbReference type="InterPro" id="IPR036163">
    <property type="entry name" value="HMA_dom_sf"/>
</dbReference>
<dbReference type="InterPro" id="IPR017969">
    <property type="entry name" value="Heavy-metal-associated_CS"/>
</dbReference>
<dbReference type="SUPFAM" id="SSF81653">
    <property type="entry name" value="Calcium ATPase, transduction domain A"/>
    <property type="match status" value="1"/>
</dbReference>
<dbReference type="NCBIfam" id="TIGR01494">
    <property type="entry name" value="ATPase_P-type"/>
    <property type="match status" value="1"/>
</dbReference>
<dbReference type="CDD" id="cd02094">
    <property type="entry name" value="P-type_ATPase_Cu-like"/>
    <property type="match status" value="1"/>
</dbReference>
<comment type="subcellular location">
    <subcellularLocation>
        <location evidence="1">Cell membrane</location>
        <topology evidence="1">Multi-pass membrane protein</topology>
    </subcellularLocation>
</comment>
<dbReference type="PROSITE" id="PS50846">
    <property type="entry name" value="HMA_2"/>
    <property type="match status" value="2"/>
</dbReference>
<keyword evidence="7 11" id="KW-0067">ATP-binding</keyword>
<evidence type="ECO:0000256" key="3">
    <source>
        <dbReference type="ARBA" id="ARBA00022475"/>
    </source>
</evidence>
<dbReference type="GO" id="GO:0005524">
    <property type="term" value="F:ATP binding"/>
    <property type="evidence" value="ECO:0007669"/>
    <property type="project" value="UniProtKB-UniRule"/>
</dbReference>
<dbReference type="InterPro" id="IPR027256">
    <property type="entry name" value="P-typ_ATPase_IB"/>
</dbReference>
<evidence type="ECO:0000256" key="8">
    <source>
        <dbReference type="ARBA" id="ARBA00022967"/>
    </source>
</evidence>
<feature type="domain" description="HMA" evidence="12">
    <location>
        <begin position="72"/>
        <end position="138"/>
    </location>
</feature>
<feature type="transmembrane region" description="Helical" evidence="11">
    <location>
        <begin position="449"/>
        <end position="470"/>
    </location>
</feature>
<dbReference type="InterPro" id="IPR001757">
    <property type="entry name" value="P_typ_ATPase"/>
</dbReference>
<dbReference type="GO" id="GO:0043682">
    <property type="term" value="F:P-type divalent copper transporter activity"/>
    <property type="evidence" value="ECO:0007669"/>
    <property type="project" value="TreeGrafter"/>
</dbReference>
<accession>A0A1G5PNS1</accession>
<dbReference type="NCBIfam" id="TIGR01511">
    <property type="entry name" value="ATPase-IB1_Cu"/>
    <property type="match status" value="1"/>
</dbReference>
<protein>
    <submittedName>
        <fullName evidence="13">Cu+-exporting ATPase</fullName>
    </submittedName>
</protein>
<dbReference type="NCBIfam" id="TIGR01525">
    <property type="entry name" value="ATPase-IB_hvy"/>
    <property type="match status" value="1"/>
</dbReference>
<dbReference type="Pfam" id="PF00122">
    <property type="entry name" value="E1-E2_ATPase"/>
    <property type="match status" value="1"/>
</dbReference>
<evidence type="ECO:0000256" key="11">
    <source>
        <dbReference type="RuleBase" id="RU362081"/>
    </source>
</evidence>
<dbReference type="InterPro" id="IPR023298">
    <property type="entry name" value="ATPase_P-typ_TM_dom_sf"/>
</dbReference>
<dbReference type="PANTHER" id="PTHR43520">
    <property type="entry name" value="ATP7, ISOFORM B"/>
    <property type="match status" value="1"/>
</dbReference>
<keyword evidence="9 11" id="KW-1133">Transmembrane helix</keyword>
<name>A0A1G5PNS1_9RHOB</name>
<feature type="transmembrane region" description="Helical" evidence="11">
    <location>
        <begin position="166"/>
        <end position="185"/>
    </location>
</feature>
<dbReference type="SFLD" id="SFLDG00002">
    <property type="entry name" value="C1.7:_P-type_atpase_like"/>
    <property type="match status" value="1"/>
</dbReference>
<evidence type="ECO:0000256" key="4">
    <source>
        <dbReference type="ARBA" id="ARBA00022692"/>
    </source>
</evidence>
<dbReference type="SUPFAM" id="SSF81665">
    <property type="entry name" value="Calcium ATPase, transmembrane domain M"/>
    <property type="match status" value="1"/>
</dbReference>
<dbReference type="PRINTS" id="PR00943">
    <property type="entry name" value="CUATPASE"/>
</dbReference>
<dbReference type="EMBL" id="FMWG01000001">
    <property type="protein sequence ID" value="SCZ51133.1"/>
    <property type="molecule type" value="Genomic_DNA"/>
</dbReference>
<dbReference type="Gene3D" id="3.40.1110.10">
    <property type="entry name" value="Calcium-transporting ATPase, cytoplasmic domain N"/>
    <property type="match status" value="1"/>
</dbReference>
<dbReference type="GO" id="GO:0005507">
    <property type="term" value="F:copper ion binding"/>
    <property type="evidence" value="ECO:0007669"/>
    <property type="project" value="TreeGrafter"/>
</dbReference>
<reference evidence="13 14" key="1">
    <citation type="submission" date="2016-10" db="EMBL/GenBank/DDBJ databases">
        <authorList>
            <person name="de Groot N.N."/>
        </authorList>
    </citation>
    <scope>NUCLEOTIDE SEQUENCE [LARGE SCALE GENOMIC DNA]</scope>
    <source>
        <strain evidence="13 14">U95</strain>
    </source>
</reference>
<dbReference type="SFLD" id="SFLDF00027">
    <property type="entry name" value="p-type_atpase"/>
    <property type="match status" value="1"/>
</dbReference>
<evidence type="ECO:0000256" key="2">
    <source>
        <dbReference type="ARBA" id="ARBA00006024"/>
    </source>
</evidence>
<comment type="similarity">
    <text evidence="2 11">Belongs to the cation transport ATPase (P-type) (TC 3.A.3) family. Type IB subfamily.</text>
</comment>
<sequence length="832" mass="86161">MTSTLQLSFALDGVSCGGCVGRAQRAIETVPGVRGAHVNLANARADVTADLGLSVAELTHVLAKAGYPARERQVVLQLEGLSCGSCIARVEAALLAVPGVLSAHASLTDGRARLQVLDGDGDDQALLNASSQAGYQAIVINGGDRDVETPKERSAREQRDLRKRTFWAALLTLPVFGLEMGGHLLPSFHHWVMATIGQTVSWTLQAILVSMLLFGPGRQFLTIGFSALWRRAPDMNSLVALGTTAAFSYSMVACFLPEALPVDAVAVYFESAAVIVTLILVGRLLEARAKGQTGAAIQALAGLQPATAHRLPALGELAQEVPVADIRSGDLIRLRPGERVAVDGVVVQGQGPLDEAMLSGEPIPVFKSNGDRVSAGTVNGASPLVIQTTDVGQHTRLSQIIAMVERAQAVKLPVQALVDRITLWFVPAILGVAVITFLIWLSFGGSVSAALVASVSVLIIACPCAMGLATPTSIMVGLGRAAEQSILFRKGTALQSLEGVQLVAFDKTGTLTEGKPALIEAHCAPNVDKERLLSQVAALEAQSEHPIGKALVRAAPSDGINVEAVDVSPGQGISGLVAGERLAVGTFDYIATSVDIPESWQRAAREASAKGATPVFVARDGAAAAVLMMLDQLKPEAASAISALKQQGMKVAMISGDTVGAASHIAARLGIDIVFGACLPEQKLERLAELKAVHGAVAFVGDGINDVPALAAADCGIALGTGTDVAMEAGEVVLSAGTPQGVVSALQMSRAIMRNIRQNLVWAFGYNVLMVPVAAGILVPFGGPMLSPMLAAGAMAGSSVLVLANALRLRRGFGSIHDTLSGQQNKSLAVSG</sequence>
<gene>
    <name evidence="13" type="ORF">SAMN04488118_101426</name>
</gene>
<dbReference type="InterPro" id="IPR036412">
    <property type="entry name" value="HAD-like_sf"/>
</dbReference>
<evidence type="ECO:0000256" key="5">
    <source>
        <dbReference type="ARBA" id="ARBA00022723"/>
    </source>
</evidence>
<dbReference type="Pfam" id="PF00702">
    <property type="entry name" value="Hydrolase"/>
    <property type="match status" value="1"/>
</dbReference>
<keyword evidence="3 11" id="KW-1003">Cell membrane</keyword>
<dbReference type="InterPro" id="IPR023299">
    <property type="entry name" value="ATPase_P-typ_cyto_dom_N"/>
</dbReference>